<reference evidence="5 6" key="1">
    <citation type="submission" date="2018-05" db="EMBL/GenBank/DDBJ databases">
        <title>Rhodoferax soyangensis sp.nov., isolated from an oligotrophic freshwater lake.</title>
        <authorList>
            <person name="Park M."/>
        </authorList>
    </citation>
    <scope>NUCLEOTIDE SEQUENCE [LARGE SCALE GENOMIC DNA]</scope>
    <source>
        <strain evidence="5 6">IMCC26218</strain>
    </source>
</reference>
<dbReference type="PANTHER" id="PTHR11373:SF43">
    <property type="entry name" value="DEOXYGUANOSINETRIPHOSPHATE TRIPHOSPHOHYDROLASE-LIKE PROTEIN"/>
    <property type="match status" value="1"/>
</dbReference>
<sequence length="414" mass="46006">MLQGLDLPAAHLAPGLASYASDPAHSRGRRIGERAPATRTEYQRDRDRIVHSTAFRRLVYKTQVFLNHEGDLFRTRLTHSLEVAQLGRSIARSLRLNEDLVEAIALAHDLGHTPFGHAGQDALHECMSEFGGFEHNLQSLRVVDLLEERYPLFDGLNLTFETREGVLKHCSRNNARLLEAAEHVYADGQGGVGQRFLEAAQPSLEAQLCNLADEIAYNAHDIDDGIRSGLITLEQVRAVPLFNTYCEQALSAHAHLHQPAQARRLMYESIRLMLSDQVFAVIAATGEAIAQAGVESPGDVRRSVPLVVFGSDMQQRSAQLKSFLFAHLYRHPQVVHTMSQAKQVVRELFDLYCVRPGEMQAGFALRSQATQAATWDAGPPLQRSVADYIAGMTDRFASREHHRLTGQHLLTGAD</sequence>
<keyword evidence="1 2" id="KW-0378">Hydrolase</keyword>
<protein>
    <recommendedName>
        <fullName evidence="2">Deoxyguanosinetriphosphate triphosphohydrolase-like protein</fullName>
    </recommendedName>
</protein>
<dbReference type="InterPro" id="IPR050135">
    <property type="entry name" value="dGTPase-like"/>
</dbReference>
<dbReference type="Pfam" id="PF01966">
    <property type="entry name" value="HD"/>
    <property type="match status" value="1"/>
</dbReference>
<dbReference type="InterPro" id="IPR003607">
    <property type="entry name" value="HD/PDEase_dom"/>
</dbReference>
<dbReference type="RefSeq" id="WP_117174376.1">
    <property type="nucleotide sequence ID" value="NZ_QFZK01000002.1"/>
</dbReference>
<dbReference type="SUPFAM" id="SSF109604">
    <property type="entry name" value="HD-domain/PDEase-like"/>
    <property type="match status" value="1"/>
</dbReference>
<evidence type="ECO:0000313" key="5">
    <source>
        <dbReference type="EMBL" id="RFO97926.1"/>
    </source>
</evidence>
<dbReference type="InterPro" id="IPR006261">
    <property type="entry name" value="dGTPase"/>
</dbReference>
<dbReference type="Gene3D" id="1.10.3210.10">
    <property type="entry name" value="Hypothetical protein af1432"/>
    <property type="match status" value="1"/>
</dbReference>
<feature type="region of interest" description="Disordered" evidence="3">
    <location>
        <begin position="18"/>
        <end position="43"/>
    </location>
</feature>
<dbReference type="AlphaFoldDB" id="A0A3E1REX5"/>
<dbReference type="InterPro" id="IPR006674">
    <property type="entry name" value="HD_domain"/>
</dbReference>
<name>A0A3E1REX5_9BURK</name>
<evidence type="ECO:0000256" key="3">
    <source>
        <dbReference type="SAM" id="MobiDB-lite"/>
    </source>
</evidence>
<dbReference type="HAMAP" id="MF_01212">
    <property type="entry name" value="dGTPase_type2"/>
    <property type="match status" value="1"/>
</dbReference>
<dbReference type="GO" id="GO:0006203">
    <property type="term" value="P:dGTP catabolic process"/>
    <property type="evidence" value="ECO:0007669"/>
    <property type="project" value="TreeGrafter"/>
</dbReference>
<evidence type="ECO:0000313" key="6">
    <source>
        <dbReference type="Proteomes" id="UP000260665"/>
    </source>
</evidence>
<comment type="similarity">
    <text evidence="2">Belongs to the dGTPase family. Type 2 subfamily.</text>
</comment>
<keyword evidence="6" id="KW-1185">Reference proteome</keyword>
<dbReference type="PANTHER" id="PTHR11373">
    <property type="entry name" value="DEOXYNUCLEOSIDE TRIPHOSPHATE TRIPHOSPHOHYDROLASE"/>
    <property type="match status" value="1"/>
</dbReference>
<evidence type="ECO:0000259" key="4">
    <source>
        <dbReference type="PROSITE" id="PS51831"/>
    </source>
</evidence>
<dbReference type="PROSITE" id="PS51831">
    <property type="entry name" value="HD"/>
    <property type="match status" value="1"/>
</dbReference>
<dbReference type="NCBIfam" id="NF002326">
    <property type="entry name" value="PRK01286.1-1"/>
    <property type="match status" value="1"/>
</dbReference>
<proteinExistence type="inferred from homology"/>
<evidence type="ECO:0000256" key="1">
    <source>
        <dbReference type="ARBA" id="ARBA00022801"/>
    </source>
</evidence>
<dbReference type="OrthoDB" id="9803619at2"/>
<dbReference type="NCBIfam" id="TIGR01353">
    <property type="entry name" value="dGTP_triPase"/>
    <property type="match status" value="1"/>
</dbReference>
<organism evidence="5 6">
    <name type="scientific">Rhodoferax lacus</name>
    <dbReference type="NCBI Taxonomy" id="2184758"/>
    <lineage>
        <taxon>Bacteria</taxon>
        <taxon>Pseudomonadati</taxon>
        <taxon>Pseudomonadota</taxon>
        <taxon>Betaproteobacteria</taxon>
        <taxon>Burkholderiales</taxon>
        <taxon>Comamonadaceae</taxon>
        <taxon>Rhodoferax</taxon>
    </lineage>
</organism>
<comment type="caution">
    <text evidence="5">The sequence shown here is derived from an EMBL/GenBank/DDBJ whole genome shotgun (WGS) entry which is preliminary data.</text>
</comment>
<evidence type="ECO:0000256" key="2">
    <source>
        <dbReference type="HAMAP-Rule" id="MF_01212"/>
    </source>
</evidence>
<dbReference type="InterPro" id="IPR026875">
    <property type="entry name" value="PHydrolase_assoc_dom"/>
</dbReference>
<dbReference type="EMBL" id="QFZK01000002">
    <property type="protein sequence ID" value="RFO97926.1"/>
    <property type="molecule type" value="Genomic_DNA"/>
</dbReference>
<gene>
    <name evidence="5" type="ORF">DIC66_04145</name>
</gene>
<accession>A0A3E1REX5</accession>
<dbReference type="Proteomes" id="UP000260665">
    <property type="component" value="Unassembled WGS sequence"/>
</dbReference>
<dbReference type="SMART" id="SM00471">
    <property type="entry name" value="HDc"/>
    <property type="match status" value="1"/>
</dbReference>
<dbReference type="Pfam" id="PF13286">
    <property type="entry name" value="HD_assoc"/>
    <property type="match status" value="1"/>
</dbReference>
<dbReference type="CDD" id="cd00077">
    <property type="entry name" value="HDc"/>
    <property type="match status" value="1"/>
</dbReference>
<dbReference type="GO" id="GO:0008832">
    <property type="term" value="F:dGTPase activity"/>
    <property type="evidence" value="ECO:0007669"/>
    <property type="project" value="TreeGrafter"/>
</dbReference>
<feature type="domain" description="HD" evidence="4">
    <location>
        <begin position="76"/>
        <end position="218"/>
    </location>
</feature>
<dbReference type="InterPro" id="IPR023023">
    <property type="entry name" value="dNTPase_2"/>
</dbReference>